<feature type="region of interest" description="Disordered" evidence="1">
    <location>
        <begin position="200"/>
        <end position="228"/>
    </location>
</feature>
<feature type="compositionally biased region" description="Acidic residues" evidence="1">
    <location>
        <begin position="212"/>
        <end position="223"/>
    </location>
</feature>
<comment type="caution">
    <text evidence="2">The sequence shown here is derived from an EMBL/GenBank/DDBJ whole genome shotgun (WGS) entry which is preliminary data.</text>
</comment>
<evidence type="ECO:0000313" key="2">
    <source>
        <dbReference type="EMBL" id="KAL2268720.1"/>
    </source>
</evidence>
<feature type="region of interest" description="Disordered" evidence="1">
    <location>
        <begin position="441"/>
        <end position="495"/>
    </location>
</feature>
<reference evidence="2 3" key="1">
    <citation type="journal article" date="2024" name="Commun. Biol.">
        <title>Comparative genomic analysis of thermophilic fungi reveals convergent evolutionary adaptations and gene losses.</title>
        <authorList>
            <person name="Steindorff A.S."/>
            <person name="Aguilar-Pontes M.V."/>
            <person name="Robinson A.J."/>
            <person name="Andreopoulos B."/>
            <person name="LaButti K."/>
            <person name="Kuo A."/>
            <person name="Mondo S."/>
            <person name="Riley R."/>
            <person name="Otillar R."/>
            <person name="Haridas S."/>
            <person name="Lipzen A."/>
            <person name="Grimwood J."/>
            <person name="Schmutz J."/>
            <person name="Clum A."/>
            <person name="Reid I.D."/>
            <person name="Moisan M.C."/>
            <person name="Butler G."/>
            <person name="Nguyen T.T.M."/>
            <person name="Dewar K."/>
            <person name="Conant G."/>
            <person name="Drula E."/>
            <person name="Henrissat B."/>
            <person name="Hansel C."/>
            <person name="Singer S."/>
            <person name="Hutchinson M.I."/>
            <person name="de Vries R.P."/>
            <person name="Natvig D.O."/>
            <person name="Powell A.J."/>
            <person name="Tsang A."/>
            <person name="Grigoriev I.V."/>
        </authorList>
    </citation>
    <scope>NUCLEOTIDE SEQUENCE [LARGE SCALE GENOMIC DNA]</scope>
    <source>
        <strain evidence="2 3">ATCC 22073</strain>
    </source>
</reference>
<feature type="compositionally biased region" description="Polar residues" evidence="1">
    <location>
        <begin position="599"/>
        <end position="610"/>
    </location>
</feature>
<accession>A0ABR4DEI9</accession>
<dbReference type="RefSeq" id="XP_070867444.1">
    <property type="nucleotide sequence ID" value="XM_071009958.1"/>
</dbReference>
<dbReference type="Proteomes" id="UP001600064">
    <property type="component" value="Unassembled WGS sequence"/>
</dbReference>
<dbReference type="GeneID" id="98124602"/>
<proteinExistence type="predicted"/>
<sequence>MASPSSFIDAQAASDPRAQSTSTAESCASVPTPEEPSAMTSNFNFTFEAAQPLPTAPLRIGPELRTMTIGRVYDDDGELANEINIRSVKVCRWMEGMCHISADKDPSKVDWRKAMSHIFGRNKNCTRSIPEDVWLFMCRKHYQRGRYRNNHEYNVKLTKLVISQVLRLEAWSNSNQDLETPENGVITDYTLAPRRREQLRLQNKKRKASESADGDSDSDDDSEGPVPEEATMPAWLEQACGTGKTAVEIVDVLLRIFNALKNDRMMRFPDIEILPTITGERAKPNNKRARSRRNPDPKAAPAQQAGQRGKRRQSAAGPNPLTPGAQLAYRSNPTILQPSAPLADERYAYGSQLPRPLYPVANTWPGAVSQGSAPHDFARGHRPTRSWGGGAYHQPQFSYPATYNAATADTYSSYSQYPVAGRDTDRSGGFVGNGYAQNGYWDPNYDARQRQQQAQQAQVTSGFSGNTGYAYPSPATTSTGAPLGGPPPAHVAKHSKSLSMPASFMMARGSRAHSPMAPAAMAPSAPTSTSMMYGESDSRYQYGGSNGMSAAVGPANTTDSIPRAAEYADPRTTGYTDQRTAEYADAHLADPRFAGLQYASNQTPAASQGAGSAAEPYDPYQAAPRR</sequence>
<evidence type="ECO:0000256" key="1">
    <source>
        <dbReference type="SAM" id="MobiDB-lite"/>
    </source>
</evidence>
<feature type="region of interest" description="Disordered" evidence="1">
    <location>
        <begin position="1"/>
        <end position="40"/>
    </location>
</feature>
<organism evidence="2 3">
    <name type="scientific">Remersonia thermophila</name>
    <dbReference type="NCBI Taxonomy" id="72144"/>
    <lineage>
        <taxon>Eukaryota</taxon>
        <taxon>Fungi</taxon>
        <taxon>Dikarya</taxon>
        <taxon>Ascomycota</taxon>
        <taxon>Pezizomycotina</taxon>
        <taxon>Sordariomycetes</taxon>
        <taxon>Sordariomycetidae</taxon>
        <taxon>Sordariales</taxon>
        <taxon>Sordariales incertae sedis</taxon>
        <taxon>Remersonia</taxon>
    </lineage>
</organism>
<dbReference type="EMBL" id="JAZGUE010000003">
    <property type="protein sequence ID" value="KAL2268720.1"/>
    <property type="molecule type" value="Genomic_DNA"/>
</dbReference>
<evidence type="ECO:0000313" key="3">
    <source>
        <dbReference type="Proteomes" id="UP001600064"/>
    </source>
</evidence>
<feature type="region of interest" description="Disordered" evidence="1">
    <location>
        <begin position="599"/>
        <end position="626"/>
    </location>
</feature>
<keyword evidence="3" id="KW-1185">Reference proteome</keyword>
<protein>
    <submittedName>
        <fullName evidence="2">Uncharacterized protein</fullName>
    </submittedName>
</protein>
<gene>
    <name evidence="2" type="ORF">VTJ83DRAFT_3566</name>
</gene>
<name>A0ABR4DEI9_9PEZI</name>
<feature type="region of interest" description="Disordered" evidence="1">
    <location>
        <begin position="279"/>
        <end position="328"/>
    </location>
</feature>
<feature type="compositionally biased region" description="Polar residues" evidence="1">
    <location>
        <begin position="17"/>
        <end position="26"/>
    </location>
</feature>
<feature type="region of interest" description="Disordered" evidence="1">
    <location>
        <begin position="556"/>
        <end position="579"/>
    </location>
</feature>
<feature type="compositionally biased region" description="Low complexity" evidence="1">
    <location>
        <begin position="297"/>
        <end position="307"/>
    </location>
</feature>